<reference evidence="1 2" key="1">
    <citation type="journal article" date="2024" name="Proc. Natl. Acad. Sci. U.S.A.">
        <title>The evolutionary genomics of adaptation to stress in wild rhizobium bacteria.</title>
        <authorList>
            <person name="Kehlet-Delgado H."/>
            <person name="Montoya A.P."/>
            <person name="Jensen K.T."/>
            <person name="Wendlandt C.E."/>
            <person name="Dexheimer C."/>
            <person name="Roberts M."/>
            <person name="Torres Martinez L."/>
            <person name="Friesen M.L."/>
            <person name="Griffitts J.S."/>
            <person name="Porter S.S."/>
        </authorList>
    </citation>
    <scope>NUCLEOTIDE SEQUENCE [LARGE SCALE GENOMIC DNA]</scope>
    <source>
        <strain evidence="1 2">M0468</strain>
    </source>
</reference>
<sequence>MTPSLGPALPGFTTARTGEQPAASGKKDDTGFGEMVHGGASPAHSEKQPPAEPGSRDPRWSKLAAELAAKAGEDEPRPASKARTTPSGSSAAKPMKDGKDAGTDKDAHADAPAAEPGATPLDEHLALLMAFHDLRHFSTSAKTADQSAAGTGQDATVVGQLPPKAYRQKSAAGRDGLEPMARPERVSLVDVPLMKLDGRLIRDAAGTPKHDSTIAAGPLPEVPAEVPGVETKQAAPQLKSIADLQSSLQSEPGKQQSAAARIDVVSERSFPAPPQAPISQAALNVIGAISADGGPNQALSTASATAQLTGSVAVPTHVLKIELHPAELGMVTAHLRLSGEQLSIELKPETHGAYRRLSSDGEAILKSLRGLGFEVDKVTILQPSVAIPSTTRTDATASASAAPGRDPSSFQPGNSSGGNSGAGGQQPGQQSARGNHDEAQAHGRAASPSRERAGGDVFI</sequence>
<dbReference type="Proteomes" id="UP001480082">
    <property type="component" value="Unassembled WGS sequence"/>
</dbReference>
<protein>
    <submittedName>
        <fullName evidence="1">Flagellar hook-length control protein FliK</fullName>
    </submittedName>
</protein>
<keyword evidence="1" id="KW-0282">Flagellum</keyword>
<keyword evidence="1" id="KW-0969">Cilium</keyword>
<evidence type="ECO:0000313" key="1">
    <source>
        <dbReference type="EMBL" id="MER9284859.1"/>
    </source>
</evidence>
<proteinExistence type="predicted"/>
<evidence type="ECO:0000313" key="2">
    <source>
        <dbReference type="Proteomes" id="UP001480082"/>
    </source>
</evidence>
<dbReference type="EMBL" id="JAMYRI010000006">
    <property type="protein sequence ID" value="MER9284859.1"/>
    <property type="molecule type" value="Genomic_DNA"/>
</dbReference>
<name>A0ACC6SYL1_9HYPH</name>
<keyword evidence="1" id="KW-0966">Cell projection</keyword>
<organism evidence="1 2">
    <name type="scientific">Mesorhizobium australicum</name>
    <dbReference type="NCBI Taxonomy" id="536018"/>
    <lineage>
        <taxon>Bacteria</taxon>
        <taxon>Pseudomonadati</taxon>
        <taxon>Pseudomonadota</taxon>
        <taxon>Alphaproteobacteria</taxon>
        <taxon>Hyphomicrobiales</taxon>
        <taxon>Phyllobacteriaceae</taxon>
        <taxon>Mesorhizobium</taxon>
    </lineage>
</organism>
<keyword evidence="2" id="KW-1185">Reference proteome</keyword>
<comment type="caution">
    <text evidence="1">The sequence shown here is derived from an EMBL/GenBank/DDBJ whole genome shotgun (WGS) entry which is preliminary data.</text>
</comment>
<accession>A0ACC6SYL1</accession>
<gene>
    <name evidence="1" type="ORF">NKI81_12955</name>
</gene>